<dbReference type="Pfam" id="PF25187">
    <property type="entry name" value="Acb3"/>
    <property type="match status" value="1"/>
</dbReference>
<sequence length="270" mass="31199">MRIRWSDNDRYFGPFTYARAERGYRPLAIVLGSGDDDDYPGCRLRVSGFGHTLILALPAIIKPWRRKVYAQTWDAATIERLGRDWYWDSHERQYGVSVSDGFLQVFLGAQTHDSTTTQSWSCFLPWTQWRHARSSFYGLEGEHFWTEPPRRGNLLGAGGWWAARHAAEEACPSRTFAFTDFDGEALTARTRIEEREWHFGTGWFKWLSLFRRPKIRRSLDIRFSGETGQRKGSWKGGTIGHSIDMLPGELHEAAFRRYCTENNMSFGGAL</sequence>
<evidence type="ECO:0000313" key="2">
    <source>
        <dbReference type="Proteomes" id="UP000008207"/>
    </source>
</evidence>
<keyword evidence="2" id="KW-1185">Reference proteome</keyword>
<dbReference type="HOGENOM" id="CLU_1049187_0_0_5"/>
<accession>B8IE54</accession>
<dbReference type="Proteomes" id="UP000008207">
    <property type="component" value="Chromosome"/>
</dbReference>
<dbReference type="EMBL" id="CP001349">
    <property type="protein sequence ID" value="ACL57600.1"/>
    <property type="molecule type" value="Genomic_DNA"/>
</dbReference>
<gene>
    <name evidence="1" type="ordered locus">Mnod_2637</name>
</gene>
<dbReference type="STRING" id="460265.Mnod_2637"/>
<dbReference type="AlphaFoldDB" id="B8IE54"/>
<dbReference type="RefSeq" id="WP_015929279.1">
    <property type="nucleotide sequence ID" value="NC_011894.1"/>
</dbReference>
<name>B8IE54_METNO</name>
<dbReference type="InterPro" id="IPR057463">
    <property type="entry name" value="Acb3"/>
</dbReference>
<proteinExistence type="predicted"/>
<dbReference type="OrthoDB" id="8442522at2"/>
<organism evidence="1 2">
    <name type="scientific">Methylobacterium nodulans (strain LMG 21967 / CNCM I-2342 / ORS 2060)</name>
    <dbReference type="NCBI Taxonomy" id="460265"/>
    <lineage>
        <taxon>Bacteria</taxon>
        <taxon>Pseudomonadati</taxon>
        <taxon>Pseudomonadota</taxon>
        <taxon>Alphaproteobacteria</taxon>
        <taxon>Hyphomicrobiales</taxon>
        <taxon>Methylobacteriaceae</taxon>
        <taxon>Methylobacterium</taxon>
    </lineage>
</organism>
<dbReference type="eggNOG" id="ENOG5032UUT">
    <property type="taxonomic scope" value="Bacteria"/>
</dbReference>
<protein>
    <submittedName>
        <fullName evidence="1">Uncharacterized protein</fullName>
    </submittedName>
</protein>
<evidence type="ECO:0000313" key="1">
    <source>
        <dbReference type="EMBL" id="ACL57600.1"/>
    </source>
</evidence>
<reference evidence="1 2" key="1">
    <citation type="submission" date="2009-01" db="EMBL/GenBank/DDBJ databases">
        <title>Complete sequence of chromosome of Methylobacterium nodulans ORS 2060.</title>
        <authorList>
            <consortium name="US DOE Joint Genome Institute"/>
            <person name="Lucas S."/>
            <person name="Copeland A."/>
            <person name="Lapidus A."/>
            <person name="Glavina del Rio T."/>
            <person name="Dalin E."/>
            <person name="Tice H."/>
            <person name="Bruce D."/>
            <person name="Goodwin L."/>
            <person name="Pitluck S."/>
            <person name="Sims D."/>
            <person name="Brettin T."/>
            <person name="Detter J.C."/>
            <person name="Han C."/>
            <person name="Larimer F."/>
            <person name="Land M."/>
            <person name="Hauser L."/>
            <person name="Kyrpides N."/>
            <person name="Ivanova N."/>
            <person name="Marx C.J."/>
            <person name="Richardson P."/>
        </authorList>
    </citation>
    <scope>NUCLEOTIDE SEQUENCE [LARGE SCALE GENOMIC DNA]</scope>
    <source>
        <strain evidence="2">LMG 21967 / CNCM I-2342 / ORS 2060</strain>
    </source>
</reference>
<dbReference type="KEGG" id="mno:Mnod_2637"/>